<keyword evidence="2" id="KW-1185">Reference proteome</keyword>
<comment type="caution">
    <text evidence="1">The sequence shown here is derived from an EMBL/GenBank/DDBJ whole genome shotgun (WGS) entry which is preliminary data.</text>
</comment>
<evidence type="ECO:0000313" key="1">
    <source>
        <dbReference type="EMBL" id="KAK7084934.1"/>
    </source>
</evidence>
<evidence type="ECO:0000313" key="2">
    <source>
        <dbReference type="Proteomes" id="UP001381693"/>
    </source>
</evidence>
<sequence length="96" mass="10519">MLPLIPRCIERAMLTGAVELAGGTSKGTSLRSPCPPNGFGEERLQEMLWVILVNILLCHNSCASGKRKGRLLNLESSKYQRDFINYQASVTIGKVA</sequence>
<organism evidence="1 2">
    <name type="scientific">Halocaridina rubra</name>
    <name type="common">Hawaiian red shrimp</name>
    <dbReference type="NCBI Taxonomy" id="373956"/>
    <lineage>
        <taxon>Eukaryota</taxon>
        <taxon>Metazoa</taxon>
        <taxon>Ecdysozoa</taxon>
        <taxon>Arthropoda</taxon>
        <taxon>Crustacea</taxon>
        <taxon>Multicrustacea</taxon>
        <taxon>Malacostraca</taxon>
        <taxon>Eumalacostraca</taxon>
        <taxon>Eucarida</taxon>
        <taxon>Decapoda</taxon>
        <taxon>Pleocyemata</taxon>
        <taxon>Caridea</taxon>
        <taxon>Atyoidea</taxon>
        <taxon>Atyidae</taxon>
        <taxon>Halocaridina</taxon>
    </lineage>
</organism>
<reference evidence="1 2" key="1">
    <citation type="submission" date="2023-11" db="EMBL/GenBank/DDBJ databases">
        <title>Halocaridina rubra genome assembly.</title>
        <authorList>
            <person name="Smith C."/>
        </authorList>
    </citation>
    <scope>NUCLEOTIDE SEQUENCE [LARGE SCALE GENOMIC DNA]</scope>
    <source>
        <strain evidence="1">EP-1</strain>
        <tissue evidence="1">Whole</tissue>
    </source>
</reference>
<feature type="non-terminal residue" evidence="1">
    <location>
        <position position="96"/>
    </location>
</feature>
<accession>A0AAN8XV94</accession>
<dbReference type="EMBL" id="JAXCGZ010001942">
    <property type="protein sequence ID" value="KAK7084934.1"/>
    <property type="molecule type" value="Genomic_DNA"/>
</dbReference>
<dbReference type="Proteomes" id="UP001381693">
    <property type="component" value="Unassembled WGS sequence"/>
</dbReference>
<gene>
    <name evidence="1" type="ORF">SK128_013059</name>
</gene>
<name>A0AAN8XV94_HALRR</name>
<protein>
    <submittedName>
        <fullName evidence="1">Uncharacterized protein</fullName>
    </submittedName>
</protein>
<dbReference type="AlphaFoldDB" id="A0AAN8XV94"/>
<proteinExistence type="predicted"/>